<proteinExistence type="predicted"/>
<accession>A0ABW0QKI4</accession>
<comment type="caution">
    <text evidence="2">The sequence shown here is derived from an EMBL/GenBank/DDBJ whole genome shotgun (WGS) entry which is preliminary data.</text>
</comment>
<sequence>MTTDTGDTVASAWFGSNFTRLHPLLQSLHRHGGRLRGPVEVSFGRGLAGATGRRIARRLGIPPEAGTHQLEVTISHHDGLLHWDRRFDQGQRFPSTFLPLGHWPDGCWIEQTAAIALRLQVDVVDGGWYWRCIGAQRGRWRLPRWLLPRSEAFKRVEGGHYRFSVSFALPLLGEVLRYGGLLLAVTD</sequence>
<evidence type="ECO:0000313" key="2">
    <source>
        <dbReference type="EMBL" id="MFC5524677.1"/>
    </source>
</evidence>
<dbReference type="Pfam" id="PF13761">
    <property type="entry name" value="DUF4166"/>
    <property type="match status" value="1"/>
</dbReference>
<dbReference type="EMBL" id="JBHSNF010000001">
    <property type="protein sequence ID" value="MFC5524677.1"/>
    <property type="molecule type" value="Genomic_DNA"/>
</dbReference>
<protein>
    <submittedName>
        <fullName evidence="2">DUF4166 domain-containing protein</fullName>
    </submittedName>
</protein>
<feature type="domain" description="DUF4166" evidence="1">
    <location>
        <begin position="21"/>
        <end position="181"/>
    </location>
</feature>
<organism evidence="2 3">
    <name type="scientific">Rhodanobacter ginsengisoli</name>
    <dbReference type="NCBI Taxonomy" id="418646"/>
    <lineage>
        <taxon>Bacteria</taxon>
        <taxon>Pseudomonadati</taxon>
        <taxon>Pseudomonadota</taxon>
        <taxon>Gammaproteobacteria</taxon>
        <taxon>Lysobacterales</taxon>
        <taxon>Rhodanobacteraceae</taxon>
        <taxon>Rhodanobacter</taxon>
    </lineage>
</organism>
<gene>
    <name evidence="2" type="ORF">ACFPPA_02875</name>
</gene>
<name>A0ABW0QKI4_9GAMM</name>
<dbReference type="Proteomes" id="UP001596114">
    <property type="component" value="Unassembled WGS sequence"/>
</dbReference>
<evidence type="ECO:0000259" key="1">
    <source>
        <dbReference type="Pfam" id="PF13761"/>
    </source>
</evidence>
<evidence type="ECO:0000313" key="3">
    <source>
        <dbReference type="Proteomes" id="UP001596114"/>
    </source>
</evidence>
<reference evidence="3" key="1">
    <citation type="journal article" date="2019" name="Int. J. Syst. Evol. Microbiol.">
        <title>The Global Catalogue of Microorganisms (GCM) 10K type strain sequencing project: providing services to taxonomists for standard genome sequencing and annotation.</title>
        <authorList>
            <consortium name="The Broad Institute Genomics Platform"/>
            <consortium name="The Broad Institute Genome Sequencing Center for Infectious Disease"/>
            <person name="Wu L."/>
            <person name="Ma J."/>
        </authorList>
    </citation>
    <scope>NUCLEOTIDE SEQUENCE [LARGE SCALE GENOMIC DNA]</scope>
    <source>
        <strain evidence="3">CGMCC 1.16619</strain>
    </source>
</reference>
<dbReference type="InterPro" id="IPR025311">
    <property type="entry name" value="DUF4166"/>
</dbReference>
<keyword evidence="3" id="KW-1185">Reference proteome</keyword>
<dbReference type="RefSeq" id="WP_377317086.1">
    <property type="nucleotide sequence ID" value="NZ_JBHSNF010000001.1"/>
</dbReference>